<organism evidence="1">
    <name type="scientific">uncultured Pyrinomonadaceae bacterium</name>
    <dbReference type="NCBI Taxonomy" id="2283094"/>
    <lineage>
        <taxon>Bacteria</taxon>
        <taxon>Pseudomonadati</taxon>
        <taxon>Acidobacteriota</taxon>
        <taxon>Blastocatellia</taxon>
        <taxon>Blastocatellales</taxon>
        <taxon>Pyrinomonadaceae</taxon>
        <taxon>environmental samples</taxon>
    </lineage>
</organism>
<name>A0A6J4N2C1_9BACT</name>
<sequence length="60" mass="6981">MPTAAPIRAREQFAAADGKINNLRKYLEQNLSLRRLRELAKRKTFLNRLADCKVKIARKN</sequence>
<proteinExistence type="predicted"/>
<accession>A0A6J4N2C1</accession>
<gene>
    <name evidence="1" type="ORF">AVDCRST_MAG74-148</name>
</gene>
<dbReference type="EMBL" id="CADCUR010000002">
    <property type="protein sequence ID" value="CAA9376025.1"/>
    <property type="molecule type" value="Genomic_DNA"/>
</dbReference>
<dbReference type="AlphaFoldDB" id="A0A6J4N2C1"/>
<evidence type="ECO:0000313" key="1">
    <source>
        <dbReference type="EMBL" id="CAA9376025.1"/>
    </source>
</evidence>
<protein>
    <submittedName>
        <fullName evidence="1">Uncharacterized protein</fullName>
    </submittedName>
</protein>
<reference evidence="1" key="1">
    <citation type="submission" date="2020-02" db="EMBL/GenBank/DDBJ databases">
        <authorList>
            <person name="Meier V. D."/>
        </authorList>
    </citation>
    <scope>NUCLEOTIDE SEQUENCE</scope>
    <source>
        <strain evidence="1">AVDCRST_MAG74</strain>
    </source>
</reference>